<organism evidence="1 2">
    <name type="scientific">Panicum virgatum</name>
    <name type="common">Blackwell switchgrass</name>
    <dbReference type="NCBI Taxonomy" id="38727"/>
    <lineage>
        <taxon>Eukaryota</taxon>
        <taxon>Viridiplantae</taxon>
        <taxon>Streptophyta</taxon>
        <taxon>Embryophyta</taxon>
        <taxon>Tracheophyta</taxon>
        <taxon>Spermatophyta</taxon>
        <taxon>Magnoliopsida</taxon>
        <taxon>Liliopsida</taxon>
        <taxon>Poales</taxon>
        <taxon>Poaceae</taxon>
        <taxon>PACMAD clade</taxon>
        <taxon>Panicoideae</taxon>
        <taxon>Panicodae</taxon>
        <taxon>Paniceae</taxon>
        <taxon>Panicinae</taxon>
        <taxon>Panicum</taxon>
        <taxon>Panicum sect. Hiantes</taxon>
    </lineage>
</organism>
<evidence type="ECO:0000313" key="2">
    <source>
        <dbReference type="Proteomes" id="UP000823388"/>
    </source>
</evidence>
<evidence type="ECO:0000313" key="1">
    <source>
        <dbReference type="EMBL" id="KAG2561118.1"/>
    </source>
</evidence>
<gene>
    <name evidence="1" type="ORF">PVAP13_8KG133701</name>
</gene>
<comment type="caution">
    <text evidence="1">The sequence shown here is derived from an EMBL/GenBank/DDBJ whole genome shotgun (WGS) entry which is preliminary data.</text>
</comment>
<protein>
    <submittedName>
        <fullName evidence="1">Uncharacterized protein</fullName>
    </submittedName>
</protein>
<dbReference type="AlphaFoldDB" id="A0A8T0PJP9"/>
<dbReference type="EMBL" id="CM029051">
    <property type="protein sequence ID" value="KAG2561118.1"/>
    <property type="molecule type" value="Genomic_DNA"/>
</dbReference>
<accession>A0A8T0PJP9</accession>
<dbReference type="Proteomes" id="UP000823388">
    <property type="component" value="Chromosome 8K"/>
</dbReference>
<reference evidence="1" key="1">
    <citation type="submission" date="2020-05" db="EMBL/GenBank/DDBJ databases">
        <title>WGS assembly of Panicum virgatum.</title>
        <authorList>
            <person name="Lovell J.T."/>
            <person name="Jenkins J."/>
            <person name="Shu S."/>
            <person name="Juenger T.E."/>
            <person name="Schmutz J."/>
        </authorList>
    </citation>
    <scope>NUCLEOTIDE SEQUENCE</scope>
    <source>
        <strain evidence="1">AP13</strain>
    </source>
</reference>
<name>A0A8T0PJP9_PANVG</name>
<keyword evidence="2" id="KW-1185">Reference proteome</keyword>
<proteinExistence type="predicted"/>
<sequence>MRGSCLVITFDSRISSDRVSLGNALDPVIRQGIPFLFWFQFLKQSHFSWLPALHKLFRLWSHKEHSTSVRPVHHERLLKNTKTPTWESLITFG</sequence>